<keyword evidence="7 8" id="KW-0472">Membrane</keyword>
<name>A0ABP5EUN1_9MICO</name>
<comment type="similarity">
    <text evidence="2">Belongs to the multi antimicrobial extrusion (MATE) (TC 2.A.66.1) family.</text>
</comment>
<evidence type="ECO:0000256" key="6">
    <source>
        <dbReference type="ARBA" id="ARBA00022989"/>
    </source>
</evidence>
<keyword evidence="4" id="KW-1003">Cell membrane</keyword>
<feature type="transmembrane region" description="Helical" evidence="8">
    <location>
        <begin position="44"/>
        <end position="67"/>
    </location>
</feature>
<feature type="transmembrane region" description="Helical" evidence="8">
    <location>
        <begin position="162"/>
        <end position="181"/>
    </location>
</feature>
<feature type="transmembrane region" description="Helical" evidence="8">
    <location>
        <begin position="406"/>
        <end position="425"/>
    </location>
</feature>
<feature type="transmembrane region" description="Helical" evidence="8">
    <location>
        <begin position="342"/>
        <end position="366"/>
    </location>
</feature>
<feature type="transmembrane region" description="Helical" evidence="8">
    <location>
        <begin position="131"/>
        <end position="155"/>
    </location>
</feature>
<keyword evidence="5 8" id="KW-0812">Transmembrane</keyword>
<accession>A0ABP5EUN1</accession>
<dbReference type="EMBL" id="BAAANO010000013">
    <property type="protein sequence ID" value="GAA2005424.1"/>
    <property type="molecule type" value="Genomic_DNA"/>
</dbReference>
<keyword evidence="6 8" id="KW-1133">Transmembrane helix</keyword>
<evidence type="ECO:0000256" key="3">
    <source>
        <dbReference type="ARBA" id="ARBA00022448"/>
    </source>
</evidence>
<feature type="transmembrane region" description="Helical" evidence="8">
    <location>
        <begin position="242"/>
        <end position="266"/>
    </location>
</feature>
<evidence type="ECO:0000313" key="9">
    <source>
        <dbReference type="EMBL" id="GAA2005424.1"/>
    </source>
</evidence>
<evidence type="ECO:0000256" key="1">
    <source>
        <dbReference type="ARBA" id="ARBA00004651"/>
    </source>
</evidence>
<evidence type="ECO:0000313" key="10">
    <source>
        <dbReference type="Proteomes" id="UP001500755"/>
    </source>
</evidence>
<feature type="transmembrane region" description="Helical" evidence="8">
    <location>
        <begin position="272"/>
        <end position="293"/>
    </location>
</feature>
<feature type="transmembrane region" description="Helical" evidence="8">
    <location>
        <begin position="187"/>
        <end position="207"/>
    </location>
</feature>
<proteinExistence type="inferred from homology"/>
<organism evidence="9 10">
    <name type="scientific">Brevibacterium samyangense</name>
    <dbReference type="NCBI Taxonomy" id="366888"/>
    <lineage>
        <taxon>Bacteria</taxon>
        <taxon>Bacillati</taxon>
        <taxon>Actinomycetota</taxon>
        <taxon>Actinomycetes</taxon>
        <taxon>Micrococcales</taxon>
        <taxon>Brevibacteriaceae</taxon>
        <taxon>Brevibacterium</taxon>
    </lineage>
</organism>
<dbReference type="PANTHER" id="PTHR42893">
    <property type="entry name" value="PROTEIN DETOXIFICATION 44, CHLOROPLASTIC-RELATED"/>
    <property type="match status" value="1"/>
</dbReference>
<dbReference type="InterPro" id="IPR044644">
    <property type="entry name" value="DinF-like"/>
</dbReference>
<dbReference type="NCBIfam" id="TIGR00797">
    <property type="entry name" value="matE"/>
    <property type="match status" value="1"/>
</dbReference>
<feature type="transmembrane region" description="Helical" evidence="8">
    <location>
        <begin position="88"/>
        <end position="111"/>
    </location>
</feature>
<keyword evidence="10" id="KW-1185">Reference proteome</keyword>
<evidence type="ECO:0000256" key="4">
    <source>
        <dbReference type="ARBA" id="ARBA00022475"/>
    </source>
</evidence>
<dbReference type="CDD" id="cd13136">
    <property type="entry name" value="MATE_DinF_like"/>
    <property type="match status" value="1"/>
</dbReference>
<dbReference type="InterPro" id="IPR048279">
    <property type="entry name" value="MdtK-like"/>
</dbReference>
<evidence type="ECO:0000256" key="7">
    <source>
        <dbReference type="ARBA" id="ARBA00023136"/>
    </source>
</evidence>
<feature type="transmembrane region" description="Helical" evidence="8">
    <location>
        <begin position="12"/>
        <end position="32"/>
    </location>
</feature>
<feature type="transmembrane region" description="Helical" evidence="8">
    <location>
        <begin position="313"/>
        <end position="336"/>
    </location>
</feature>
<feature type="transmembrane region" description="Helical" evidence="8">
    <location>
        <begin position="378"/>
        <end position="400"/>
    </location>
</feature>
<dbReference type="Pfam" id="PF01554">
    <property type="entry name" value="MatE"/>
    <property type="match status" value="2"/>
</dbReference>
<gene>
    <name evidence="9" type="ORF">GCM10009755_13860</name>
</gene>
<evidence type="ECO:0000256" key="5">
    <source>
        <dbReference type="ARBA" id="ARBA00022692"/>
    </source>
</evidence>
<dbReference type="Proteomes" id="UP001500755">
    <property type="component" value="Unassembled WGS sequence"/>
</dbReference>
<dbReference type="InterPro" id="IPR002528">
    <property type="entry name" value="MATE_fam"/>
</dbReference>
<evidence type="ECO:0000256" key="2">
    <source>
        <dbReference type="ARBA" id="ARBA00010199"/>
    </source>
</evidence>
<dbReference type="PANTHER" id="PTHR42893:SF46">
    <property type="entry name" value="PROTEIN DETOXIFICATION 44, CHLOROPLASTIC"/>
    <property type="match status" value="1"/>
</dbReference>
<evidence type="ECO:0000256" key="8">
    <source>
        <dbReference type="SAM" id="Phobius"/>
    </source>
</evidence>
<dbReference type="PIRSF" id="PIRSF006603">
    <property type="entry name" value="DinF"/>
    <property type="match status" value="1"/>
</dbReference>
<keyword evidence="3" id="KW-0813">Transport</keyword>
<comment type="subcellular location">
    <subcellularLocation>
        <location evidence="1">Cell membrane</location>
        <topology evidence="1">Multi-pass membrane protein</topology>
    </subcellularLocation>
</comment>
<reference evidence="10" key="1">
    <citation type="journal article" date="2019" name="Int. J. Syst. Evol. Microbiol.">
        <title>The Global Catalogue of Microorganisms (GCM) 10K type strain sequencing project: providing services to taxonomists for standard genome sequencing and annotation.</title>
        <authorList>
            <consortium name="The Broad Institute Genomics Platform"/>
            <consortium name="The Broad Institute Genome Sequencing Center for Infectious Disease"/>
            <person name="Wu L."/>
            <person name="Ma J."/>
        </authorList>
    </citation>
    <scope>NUCLEOTIDE SEQUENCE [LARGE SCALE GENOMIC DNA]</scope>
    <source>
        <strain evidence="10">JCM 14546</strain>
    </source>
</reference>
<comment type="caution">
    <text evidence="9">The sequence shown here is derived from an EMBL/GenBank/DDBJ whole genome shotgun (WGS) entry which is preliminary data.</text>
</comment>
<sequence length="440" mass="46018">MFRPVRTLDRDILRLAVPALGALAAEPLFLMADTAMVGHLGPDALGSMAIATTVMSTVLGMMVFLAYATTPRVARRLGAGDTPGAITAGFSGIWLALLTSAVLLVVGLPLLPTVVGWFGASEAVSAGARDYLTISWWALPFMLMVVAATGLLRGLQDTRTPLVVAVGGFGLNIVLNAVFIYGFDMGVAGSALGSAFANVAMCAVYLVTAGRAAARHRASLKPDWDGVWFSARKSGWLLLRSLGLRGAIITLVVLATAMGTASLAAIQVAQTLFNSLALVLDSLAIAGQALIGLELGRRDRGQVLRITRRLVQWGIGFGVLVGVLLAASSPVLWRLFTSDAAVGATVTGLVLVLALGLPVAGYVFTLDGILVGAEDQRYLGIAMFLAMLGSVALMLVLVPATGSAAVLWGCFSIGFMLLRAVGLWWRVRGERWIVRAEALG</sequence>
<protein>
    <submittedName>
        <fullName evidence="9">MATE family efflux transporter</fullName>
    </submittedName>
</protein>